<dbReference type="CDD" id="cd00383">
    <property type="entry name" value="trans_reg_C"/>
    <property type="match status" value="1"/>
</dbReference>
<dbReference type="Gene3D" id="3.40.50.2300">
    <property type="match status" value="1"/>
</dbReference>
<keyword evidence="1 6" id="KW-0597">Phosphoprotein</keyword>
<name>A0A6L6Q5L7_9BURK</name>
<feature type="DNA-binding region" description="OmpR/PhoB-type" evidence="7">
    <location>
        <begin position="124"/>
        <end position="218"/>
    </location>
</feature>
<evidence type="ECO:0000259" key="9">
    <source>
        <dbReference type="PROSITE" id="PS51755"/>
    </source>
</evidence>
<keyword evidence="4 7" id="KW-0238">DNA-binding</keyword>
<organism evidence="10 11">
    <name type="scientific">Pseudoduganella ginsengisoli</name>
    <dbReference type="NCBI Taxonomy" id="1462440"/>
    <lineage>
        <taxon>Bacteria</taxon>
        <taxon>Pseudomonadati</taxon>
        <taxon>Pseudomonadota</taxon>
        <taxon>Betaproteobacteria</taxon>
        <taxon>Burkholderiales</taxon>
        <taxon>Oxalobacteraceae</taxon>
        <taxon>Telluria group</taxon>
        <taxon>Pseudoduganella</taxon>
    </lineage>
</organism>
<dbReference type="GO" id="GO:0000156">
    <property type="term" value="F:phosphorelay response regulator activity"/>
    <property type="evidence" value="ECO:0007669"/>
    <property type="project" value="TreeGrafter"/>
</dbReference>
<proteinExistence type="predicted"/>
<keyword evidence="5" id="KW-0804">Transcription</keyword>
<dbReference type="GO" id="GO:0005829">
    <property type="term" value="C:cytosol"/>
    <property type="evidence" value="ECO:0007669"/>
    <property type="project" value="TreeGrafter"/>
</dbReference>
<dbReference type="SMART" id="SM00862">
    <property type="entry name" value="Trans_reg_C"/>
    <property type="match status" value="1"/>
</dbReference>
<dbReference type="InterPro" id="IPR011006">
    <property type="entry name" value="CheY-like_superfamily"/>
</dbReference>
<evidence type="ECO:0000256" key="3">
    <source>
        <dbReference type="ARBA" id="ARBA00023015"/>
    </source>
</evidence>
<dbReference type="SMART" id="SM00448">
    <property type="entry name" value="REC"/>
    <property type="match status" value="1"/>
</dbReference>
<keyword evidence="11" id="KW-1185">Reference proteome</keyword>
<dbReference type="AlphaFoldDB" id="A0A6L6Q5L7"/>
<dbReference type="FunFam" id="3.40.50.2300:FF:000002">
    <property type="entry name" value="DNA-binding response regulator PhoP"/>
    <property type="match status" value="1"/>
</dbReference>
<reference evidence="10 11" key="1">
    <citation type="submission" date="2019-11" db="EMBL/GenBank/DDBJ databases">
        <title>Type strains purchased from KCTC, JCM and DSMZ.</title>
        <authorList>
            <person name="Lu H."/>
        </authorList>
    </citation>
    <scope>NUCLEOTIDE SEQUENCE [LARGE SCALE GENOMIC DNA]</scope>
    <source>
        <strain evidence="10 11">KCTC 42409</strain>
    </source>
</reference>
<dbReference type="InterPro" id="IPR001867">
    <property type="entry name" value="OmpR/PhoB-type_DNA-bd"/>
</dbReference>
<dbReference type="GO" id="GO:0000976">
    <property type="term" value="F:transcription cis-regulatory region binding"/>
    <property type="evidence" value="ECO:0007669"/>
    <property type="project" value="TreeGrafter"/>
</dbReference>
<evidence type="ECO:0000256" key="7">
    <source>
        <dbReference type="PROSITE-ProRule" id="PRU01091"/>
    </source>
</evidence>
<dbReference type="GO" id="GO:0006355">
    <property type="term" value="P:regulation of DNA-templated transcription"/>
    <property type="evidence" value="ECO:0007669"/>
    <property type="project" value="InterPro"/>
</dbReference>
<feature type="domain" description="OmpR/PhoB-type" evidence="9">
    <location>
        <begin position="124"/>
        <end position="218"/>
    </location>
</feature>
<dbReference type="SUPFAM" id="SSF52172">
    <property type="entry name" value="CheY-like"/>
    <property type="match status" value="1"/>
</dbReference>
<dbReference type="RefSeq" id="WP_155441189.1">
    <property type="nucleotide sequence ID" value="NZ_WNLA01000018.1"/>
</dbReference>
<dbReference type="Gene3D" id="6.10.250.690">
    <property type="match status" value="1"/>
</dbReference>
<evidence type="ECO:0000256" key="1">
    <source>
        <dbReference type="ARBA" id="ARBA00022553"/>
    </source>
</evidence>
<dbReference type="CDD" id="cd17624">
    <property type="entry name" value="REC_OmpR_PmrA-like"/>
    <property type="match status" value="1"/>
</dbReference>
<evidence type="ECO:0000256" key="6">
    <source>
        <dbReference type="PROSITE-ProRule" id="PRU00169"/>
    </source>
</evidence>
<gene>
    <name evidence="10" type="ORF">GM668_22425</name>
</gene>
<keyword evidence="2" id="KW-0902">Two-component regulatory system</keyword>
<evidence type="ECO:0000259" key="8">
    <source>
        <dbReference type="PROSITE" id="PS50110"/>
    </source>
</evidence>
<sequence>MRVLLVEDDPMIGESMQLGLRSEHYAVDWVRDGAGAESALAGMNYDVALLDLGLPGKGGLAVLTDLRQRGNDVPVLIVTARDQTAARVEGLDAGADDYLVKPFDLDELLARIRAVMRRRVSRSRSVVRHGPLVLDLATHEARFDNAPVRLSAREFAVLRALMNEPGSIVGKAKLEEQLYGWDAEIESNAIDVYIHHLRRKFGTNFIVTVRGVGFKLAPQPQ</sequence>
<evidence type="ECO:0000256" key="5">
    <source>
        <dbReference type="ARBA" id="ARBA00023163"/>
    </source>
</evidence>
<dbReference type="InterPro" id="IPR039420">
    <property type="entry name" value="WalR-like"/>
</dbReference>
<evidence type="ECO:0000313" key="10">
    <source>
        <dbReference type="EMBL" id="MTW04835.1"/>
    </source>
</evidence>
<dbReference type="InterPro" id="IPR001789">
    <property type="entry name" value="Sig_transdc_resp-reg_receiver"/>
</dbReference>
<dbReference type="Pfam" id="PF00486">
    <property type="entry name" value="Trans_reg_C"/>
    <property type="match status" value="1"/>
</dbReference>
<evidence type="ECO:0000256" key="2">
    <source>
        <dbReference type="ARBA" id="ARBA00023012"/>
    </source>
</evidence>
<dbReference type="GO" id="GO:0032993">
    <property type="term" value="C:protein-DNA complex"/>
    <property type="evidence" value="ECO:0007669"/>
    <property type="project" value="TreeGrafter"/>
</dbReference>
<dbReference type="OrthoDB" id="9802426at2"/>
<dbReference type="Gene3D" id="1.10.10.10">
    <property type="entry name" value="Winged helix-like DNA-binding domain superfamily/Winged helix DNA-binding domain"/>
    <property type="match status" value="1"/>
</dbReference>
<accession>A0A6L6Q5L7</accession>
<keyword evidence="3" id="KW-0805">Transcription regulation</keyword>
<dbReference type="PROSITE" id="PS50110">
    <property type="entry name" value="RESPONSE_REGULATORY"/>
    <property type="match status" value="1"/>
</dbReference>
<dbReference type="PROSITE" id="PS51755">
    <property type="entry name" value="OMPR_PHOB"/>
    <property type="match status" value="1"/>
</dbReference>
<feature type="domain" description="Response regulatory" evidence="8">
    <location>
        <begin position="2"/>
        <end position="116"/>
    </location>
</feature>
<dbReference type="Proteomes" id="UP000484015">
    <property type="component" value="Unassembled WGS sequence"/>
</dbReference>
<evidence type="ECO:0000256" key="4">
    <source>
        <dbReference type="ARBA" id="ARBA00023125"/>
    </source>
</evidence>
<dbReference type="Pfam" id="PF00072">
    <property type="entry name" value="Response_reg"/>
    <property type="match status" value="1"/>
</dbReference>
<dbReference type="PANTHER" id="PTHR48111:SF67">
    <property type="entry name" value="TRANSCRIPTIONAL REGULATORY PROTEIN TCTD"/>
    <property type="match status" value="1"/>
</dbReference>
<dbReference type="InterPro" id="IPR036388">
    <property type="entry name" value="WH-like_DNA-bd_sf"/>
</dbReference>
<feature type="modified residue" description="4-aspartylphosphate" evidence="6">
    <location>
        <position position="51"/>
    </location>
</feature>
<dbReference type="EMBL" id="WNLA01000018">
    <property type="protein sequence ID" value="MTW04835.1"/>
    <property type="molecule type" value="Genomic_DNA"/>
</dbReference>
<protein>
    <submittedName>
        <fullName evidence="10">Response regulator</fullName>
    </submittedName>
</protein>
<comment type="caution">
    <text evidence="10">The sequence shown here is derived from an EMBL/GenBank/DDBJ whole genome shotgun (WGS) entry which is preliminary data.</text>
</comment>
<dbReference type="PANTHER" id="PTHR48111">
    <property type="entry name" value="REGULATOR OF RPOS"/>
    <property type="match status" value="1"/>
</dbReference>
<evidence type="ECO:0000313" key="11">
    <source>
        <dbReference type="Proteomes" id="UP000484015"/>
    </source>
</evidence>